<keyword evidence="6" id="KW-0028">Amino-acid biosynthesis</keyword>
<evidence type="ECO:0000256" key="5">
    <source>
        <dbReference type="ARBA" id="ARBA00022576"/>
    </source>
</evidence>
<dbReference type="PANTHER" id="PTHR43247:SF1">
    <property type="entry name" value="PHOSPHOSERINE AMINOTRANSFERASE"/>
    <property type="match status" value="1"/>
</dbReference>
<reference evidence="13 14" key="1">
    <citation type="journal article" date="2015" name="Genome Biol. Evol.">
        <title>Phylogenomic analyses indicate that early fungi evolved digesting cell walls of algal ancestors of land plants.</title>
        <authorList>
            <person name="Chang Y."/>
            <person name="Wang S."/>
            <person name="Sekimoto S."/>
            <person name="Aerts A.L."/>
            <person name="Choi C."/>
            <person name="Clum A."/>
            <person name="LaButti K.M."/>
            <person name="Lindquist E.A."/>
            <person name="Yee Ngan C."/>
            <person name="Ohm R.A."/>
            <person name="Salamov A.A."/>
            <person name="Grigoriev I.V."/>
            <person name="Spatafora J.W."/>
            <person name="Berbee M.L."/>
        </authorList>
    </citation>
    <scope>NUCLEOTIDE SEQUENCE [LARGE SCALE GENOMIC DNA]</scope>
    <source>
        <strain evidence="13 14">JEL478</strain>
    </source>
</reference>
<dbReference type="EC" id="2.6.1.52" evidence="4"/>
<evidence type="ECO:0000256" key="9">
    <source>
        <dbReference type="ARBA" id="ARBA00023299"/>
    </source>
</evidence>
<dbReference type="STRING" id="1344416.A0A139A8R0"/>
<dbReference type="UniPathway" id="UPA00135">
    <property type="reaction ID" value="UER00197"/>
</dbReference>
<keyword evidence="14" id="KW-1185">Reference proteome</keyword>
<organism evidence="13 14">
    <name type="scientific">Gonapodya prolifera (strain JEL478)</name>
    <name type="common">Monoblepharis prolifera</name>
    <dbReference type="NCBI Taxonomy" id="1344416"/>
    <lineage>
        <taxon>Eukaryota</taxon>
        <taxon>Fungi</taxon>
        <taxon>Fungi incertae sedis</taxon>
        <taxon>Chytridiomycota</taxon>
        <taxon>Chytridiomycota incertae sedis</taxon>
        <taxon>Monoblepharidomycetes</taxon>
        <taxon>Monoblepharidales</taxon>
        <taxon>Gonapodyaceae</taxon>
        <taxon>Gonapodya</taxon>
    </lineage>
</organism>
<dbReference type="Proteomes" id="UP000070544">
    <property type="component" value="Unassembled WGS sequence"/>
</dbReference>
<dbReference type="FunFam" id="3.40.640.10:FF:000010">
    <property type="entry name" value="Phosphoserine aminotransferase"/>
    <property type="match status" value="1"/>
</dbReference>
<keyword evidence="8" id="KW-0663">Pyridoxal phosphate</keyword>
<keyword evidence="9" id="KW-0718">Serine biosynthesis</keyword>
<comment type="similarity">
    <text evidence="3">Belongs to the class-V pyridoxal-phosphate-dependent aminotransferase family. SerC subfamily.</text>
</comment>
<dbReference type="HAMAP" id="MF_00160">
    <property type="entry name" value="SerC_aminotrans_5"/>
    <property type="match status" value="1"/>
</dbReference>
<protein>
    <recommendedName>
        <fullName evidence="4">phosphoserine transaminase</fullName>
        <ecNumber evidence="4">2.6.1.52</ecNumber>
    </recommendedName>
</protein>
<evidence type="ECO:0000256" key="4">
    <source>
        <dbReference type="ARBA" id="ARBA00013030"/>
    </source>
</evidence>
<comment type="cofactor">
    <cofactor evidence="1">
        <name>pyridoxal 5'-phosphate</name>
        <dbReference type="ChEBI" id="CHEBI:597326"/>
    </cofactor>
</comment>
<dbReference type="InterPro" id="IPR000192">
    <property type="entry name" value="Aminotrans_V_dom"/>
</dbReference>
<evidence type="ECO:0000256" key="7">
    <source>
        <dbReference type="ARBA" id="ARBA00022679"/>
    </source>
</evidence>
<comment type="catalytic activity">
    <reaction evidence="10">
        <text>4-(phosphooxy)-L-threonine + 2-oxoglutarate = (R)-3-hydroxy-2-oxo-4-phosphooxybutanoate + L-glutamate</text>
        <dbReference type="Rhea" id="RHEA:16573"/>
        <dbReference type="ChEBI" id="CHEBI:16810"/>
        <dbReference type="ChEBI" id="CHEBI:29985"/>
        <dbReference type="ChEBI" id="CHEBI:58452"/>
        <dbReference type="ChEBI" id="CHEBI:58538"/>
        <dbReference type="EC" id="2.6.1.52"/>
    </reaction>
</comment>
<sequence length="386" mass="42739">MPHTTGNGHAEKRVWNFSPGPAAIHRDVLSKVQEELLDFEGSGMSAMELSPLFPAYDTMWKQADKDLRELLVIPDDYAVLWMQGGATMQFSAVVFNLLGDGSKTADYFGTGNWSERAIQEARRLGANVNAAIDTRETGYSTLPPKSEWKLTPASECAYLHYCLNETVSGVEWFEIPDVDPSVPLVCDASSTILSRPIDVARHAVIYAGCQKNFGPTGSVVVIIRKDLIGARPFKYPFPSMLDYKIMADYNSMWNTPATFPIYVGALVFKWLKEQGGLTEIEKIHIQKATRLYGVIDALSSVFYSPVQRSCRSRMNVVFRILGKDGKPDPDLEAGFLKDAVEFGLQQLKGHRTVGGVRASIYNGMPIEGVEALASYMEDFAATIKAR</sequence>
<dbReference type="Gene3D" id="3.90.1150.10">
    <property type="entry name" value="Aspartate Aminotransferase, domain 1"/>
    <property type="match status" value="1"/>
</dbReference>
<dbReference type="PANTHER" id="PTHR43247">
    <property type="entry name" value="PHOSPHOSERINE AMINOTRANSFERASE"/>
    <property type="match status" value="1"/>
</dbReference>
<dbReference type="EMBL" id="KQ965785">
    <property type="protein sequence ID" value="KXS12773.1"/>
    <property type="molecule type" value="Genomic_DNA"/>
</dbReference>
<proteinExistence type="inferred from homology"/>
<evidence type="ECO:0000256" key="6">
    <source>
        <dbReference type="ARBA" id="ARBA00022605"/>
    </source>
</evidence>
<dbReference type="NCBIfam" id="NF003764">
    <property type="entry name" value="PRK05355.1"/>
    <property type="match status" value="1"/>
</dbReference>
<dbReference type="InterPro" id="IPR022278">
    <property type="entry name" value="Pser_aminoTfrase"/>
</dbReference>
<evidence type="ECO:0000256" key="1">
    <source>
        <dbReference type="ARBA" id="ARBA00001933"/>
    </source>
</evidence>
<evidence type="ECO:0000256" key="3">
    <source>
        <dbReference type="ARBA" id="ARBA00006904"/>
    </source>
</evidence>
<dbReference type="InterPro" id="IPR015422">
    <property type="entry name" value="PyrdxlP-dep_Trfase_small"/>
</dbReference>
<feature type="domain" description="Aminotransferase class V" evidence="12">
    <location>
        <begin position="14"/>
        <end position="372"/>
    </location>
</feature>
<evidence type="ECO:0000256" key="8">
    <source>
        <dbReference type="ARBA" id="ARBA00022898"/>
    </source>
</evidence>
<evidence type="ECO:0000313" key="13">
    <source>
        <dbReference type="EMBL" id="KXS12773.1"/>
    </source>
</evidence>
<keyword evidence="7 13" id="KW-0808">Transferase</keyword>
<accession>A0A139A8R0</accession>
<dbReference type="GO" id="GO:0030170">
    <property type="term" value="F:pyridoxal phosphate binding"/>
    <property type="evidence" value="ECO:0007669"/>
    <property type="project" value="TreeGrafter"/>
</dbReference>
<dbReference type="OMA" id="TEAWSAK"/>
<keyword evidence="5 13" id="KW-0032">Aminotransferase</keyword>
<dbReference type="InterPro" id="IPR015424">
    <property type="entry name" value="PyrdxlP-dep_Trfase"/>
</dbReference>
<dbReference type="Pfam" id="PF00266">
    <property type="entry name" value="Aminotran_5"/>
    <property type="match status" value="1"/>
</dbReference>
<gene>
    <name evidence="13" type="ORF">M427DRAFT_59298</name>
</gene>
<dbReference type="AlphaFoldDB" id="A0A139A8R0"/>
<dbReference type="GO" id="GO:0006564">
    <property type="term" value="P:L-serine biosynthetic process"/>
    <property type="evidence" value="ECO:0007669"/>
    <property type="project" value="UniProtKB-KW"/>
</dbReference>
<evidence type="ECO:0000256" key="11">
    <source>
        <dbReference type="ARBA" id="ARBA00049007"/>
    </source>
</evidence>
<dbReference type="GO" id="GO:0004648">
    <property type="term" value="F:O-phospho-L-serine:2-oxoglutarate aminotransferase activity"/>
    <property type="evidence" value="ECO:0007669"/>
    <property type="project" value="UniProtKB-EC"/>
</dbReference>
<evidence type="ECO:0000256" key="10">
    <source>
        <dbReference type="ARBA" id="ARBA00047630"/>
    </source>
</evidence>
<name>A0A139A8R0_GONPJ</name>
<dbReference type="InterPro" id="IPR015421">
    <property type="entry name" value="PyrdxlP-dep_Trfase_major"/>
</dbReference>
<dbReference type="GO" id="GO:0005737">
    <property type="term" value="C:cytoplasm"/>
    <property type="evidence" value="ECO:0007669"/>
    <property type="project" value="TreeGrafter"/>
</dbReference>
<dbReference type="SUPFAM" id="SSF53383">
    <property type="entry name" value="PLP-dependent transferases"/>
    <property type="match status" value="1"/>
</dbReference>
<dbReference type="FunFam" id="3.90.1150.10:FF:000006">
    <property type="entry name" value="Phosphoserine aminotransferase"/>
    <property type="match status" value="1"/>
</dbReference>
<comment type="pathway">
    <text evidence="2">Amino-acid biosynthesis; L-serine biosynthesis; L-serine from 3-phospho-D-glycerate: step 2/3.</text>
</comment>
<dbReference type="OrthoDB" id="1703350at2759"/>
<dbReference type="PIRSF" id="PIRSF000525">
    <property type="entry name" value="SerC"/>
    <property type="match status" value="1"/>
</dbReference>
<dbReference type="Gene3D" id="3.40.640.10">
    <property type="entry name" value="Type I PLP-dependent aspartate aminotransferase-like (Major domain)"/>
    <property type="match status" value="1"/>
</dbReference>
<evidence type="ECO:0000256" key="2">
    <source>
        <dbReference type="ARBA" id="ARBA00005099"/>
    </source>
</evidence>
<evidence type="ECO:0000259" key="12">
    <source>
        <dbReference type="Pfam" id="PF00266"/>
    </source>
</evidence>
<evidence type="ECO:0000313" key="14">
    <source>
        <dbReference type="Proteomes" id="UP000070544"/>
    </source>
</evidence>
<comment type="catalytic activity">
    <reaction evidence="11">
        <text>O-phospho-L-serine + 2-oxoglutarate = 3-phosphooxypyruvate + L-glutamate</text>
        <dbReference type="Rhea" id="RHEA:14329"/>
        <dbReference type="ChEBI" id="CHEBI:16810"/>
        <dbReference type="ChEBI" id="CHEBI:18110"/>
        <dbReference type="ChEBI" id="CHEBI:29985"/>
        <dbReference type="ChEBI" id="CHEBI:57524"/>
        <dbReference type="EC" id="2.6.1.52"/>
    </reaction>
</comment>